<name>A0A841JV06_9BACT</name>
<accession>A0A841JV06</accession>
<keyword evidence="2 7" id="KW-0349">Heme</keyword>
<gene>
    <name evidence="9" type="ORF">HNQ77_000769</name>
</gene>
<dbReference type="InterPro" id="IPR036396">
    <property type="entry name" value="Cyt_P450_sf"/>
</dbReference>
<dbReference type="GO" id="GO:0005506">
    <property type="term" value="F:iron ion binding"/>
    <property type="evidence" value="ECO:0007669"/>
    <property type="project" value="InterPro"/>
</dbReference>
<sequence>MYNSSGWKIEERGGYRYPPGLKLNLPLYLSRRFFRVGNPILLFEHLVATYGKMAHYRVGPSDIVLVNEPEFIREILVMQPHNFIKERTQKRMRILLGEGLITSDGEFHKRQRRIAAPAFHRQRIQAYGELIVDRAAAMGQSWKQAVEIDISAEMMRLSLQVIARTLFAQEVTPDIESIHREVNAIMKLYNFLIALPRAEDYLHLPIPGLMRFRRARRHLDEVVHRMIADHRASGVDSGDLLSMLLRARDEEGDASNPSSGMSDEQLRDEVLTIFLAGYETVANALAWTWMLLAQNPEAEAKLHAELDQVLEGRLPTLEDLPRLRYTEMVLAESMRLYPPAWAMGRQATVDVRIGPYFLPAGTYFFFSQYLIQRSAEHFPEPLHFEPERFTPERKAGRSKFVYFPFGAGNRQCIGEAFAWMEANLILATLAQRWRLRLVPGQKLEVQPKITLRPKYGVRVVPEARF</sequence>
<keyword evidence="3 7" id="KW-0479">Metal-binding</keyword>
<dbReference type="PANTHER" id="PTHR24291:SF50">
    <property type="entry name" value="BIFUNCTIONAL ALBAFLAVENONE MONOOXYGENASE_TERPENE SYNTHASE"/>
    <property type="match status" value="1"/>
</dbReference>
<dbReference type="InterPro" id="IPR001128">
    <property type="entry name" value="Cyt_P450"/>
</dbReference>
<dbReference type="Proteomes" id="UP000538666">
    <property type="component" value="Unassembled WGS sequence"/>
</dbReference>
<evidence type="ECO:0000256" key="8">
    <source>
        <dbReference type="RuleBase" id="RU000461"/>
    </source>
</evidence>
<dbReference type="AlphaFoldDB" id="A0A841JV06"/>
<dbReference type="OrthoDB" id="9789468at2"/>
<evidence type="ECO:0000256" key="4">
    <source>
        <dbReference type="ARBA" id="ARBA00023002"/>
    </source>
</evidence>
<proteinExistence type="inferred from homology"/>
<comment type="similarity">
    <text evidence="1 8">Belongs to the cytochrome P450 family.</text>
</comment>
<dbReference type="PROSITE" id="PS00086">
    <property type="entry name" value="CYTOCHROME_P450"/>
    <property type="match status" value="1"/>
</dbReference>
<feature type="binding site" description="axial binding residue" evidence="7">
    <location>
        <position position="412"/>
    </location>
    <ligand>
        <name>heme</name>
        <dbReference type="ChEBI" id="CHEBI:30413"/>
    </ligand>
    <ligandPart>
        <name>Fe</name>
        <dbReference type="ChEBI" id="CHEBI:18248"/>
    </ligandPart>
</feature>
<dbReference type="PRINTS" id="PR00463">
    <property type="entry name" value="EP450I"/>
</dbReference>
<dbReference type="EMBL" id="JACHEK010000001">
    <property type="protein sequence ID" value="MBB6142831.1"/>
    <property type="molecule type" value="Genomic_DNA"/>
</dbReference>
<dbReference type="PANTHER" id="PTHR24291">
    <property type="entry name" value="CYTOCHROME P450 FAMILY 4"/>
    <property type="match status" value="1"/>
</dbReference>
<keyword evidence="5 7" id="KW-0408">Iron</keyword>
<evidence type="ECO:0000256" key="3">
    <source>
        <dbReference type="ARBA" id="ARBA00022723"/>
    </source>
</evidence>
<keyword evidence="10" id="KW-1185">Reference proteome</keyword>
<dbReference type="Gene3D" id="1.10.630.10">
    <property type="entry name" value="Cytochrome P450"/>
    <property type="match status" value="1"/>
</dbReference>
<dbReference type="GO" id="GO:0016705">
    <property type="term" value="F:oxidoreductase activity, acting on paired donors, with incorporation or reduction of molecular oxygen"/>
    <property type="evidence" value="ECO:0007669"/>
    <property type="project" value="InterPro"/>
</dbReference>
<dbReference type="InterPro" id="IPR017972">
    <property type="entry name" value="Cyt_P450_CS"/>
</dbReference>
<keyword evidence="4 8" id="KW-0560">Oxidoreductase</keyword>
<comment type="cofactor">
    <cofactor evidence="7">
        <name>heme</name>
        <dbReference type="ChEBI" id="CHEBI:30413"/>
    </cofactor>
</comment>
<reference evidence="9 10" key="1">
    <citation type="submission" date="2020-08" db="EMBL/GenBank/DDBJ databases">
        <title>Genomic Encyclopedia of Type Strains, Phase IV (KMG-IV): sequencing the most valuable type-strain genomes for metagenomic binning, comparative biology and taxonomic classification.</title>
        <authorList>
            <person name="Goeker M."/>
        </authorList>
    </citation>
    <scope>NUCLEOTIDE SEQUENCE [LARGE SCALE GENOMIC DNA]</scope>
    <source>
        <strain evidence="9 10">DSM 103733</strain>
    </source>
</reference>
<dbReference type="InterPro" id="IPR002401">
    <property type="entry name" value="Cyt_P450_E_grp-I"/>
</dbReference>
<evidence type="ECO:0000313" key="9">
    <source>
        <dbReference type="EMBL" id="MBB6142831.1"/>
    </source>
</evidence>
<dbReference type="CDD" id="cd20620">
    <property type="entry name" value="CYP132-like"/>
    <property type="match status" value="1"/>
</dbReference>
<evidence type="ECO:0000256" key="7">
    <source>
        <dbReference type="PIRSR" id="PIRSR602401-1"/>
    </source>
</evidence>
<dbReference type="InterPro" id="IPR050196">
    <property type="entry name" value="Cytochrome_P450_Monoox"/>
</dbReference>
<evidence type="ECO:0000256" key="5">
    <source>
        <dbReference type="ARBA" id="ARBA00023004"/>
    </source>
</evidence>
<dbReference type="Pfam" id="PF00067">
    <property type="entry name" value="p450"/>
    <property type="match status" value="1"/>
</dbReference>
<dbReference type="RefSeq" id="WP_050058010.1">
    <property type="nucleotide sequence ID" value="NZ_JACHEK010000001.1"/>
</dbReference>
<dbReference type="SUPFAM" id="SSF48264">
    <property type="entry name" value="Cytochrome P450"/>
    <property type="match status" value="1"/>
</dbReference>
<keyword evidence="6 8" id="KW-0503">Monooxygenase</keyword>
<dbReference type="GO" id="GO:0020037">
    <property type="term" value="F:heme binding"/>
    <property type="evidence" value="ECO:0007669"/>
    <property type="project" value="InterPro"/>
</dbReference>
<protein>
    <submittedName>
        <fullName evidence="9">Cytochrome P450</fullName>
    </submittedName>
</protein>
<evidence type="ECO:0000256" key="1">
    <source>
        <dbReference type="ARBA" id="ARBA00010617"/>
    </source>
</evidence>
<evidence type="ECO:0000256" key="2">
    <source>
        <dbReference type="ARBA" id="ARBA00022617"/>
    </source>
</evidence>
<evidence type="ECO:0000313" key="10">
    <source>
        <dbReference type="Proteomes" id="UP000538666"/>
    </source>
</evidence>
<dbReference type="PRINTS" id="PR00385">
    <property type="entry name" value="P450"/>
</dbReference>
<comment type="caution">
    <text evidence="9">The sequence shown here is derived from an EMBL/GenBank/DDBJ whole genome shotgun (WGS) entry which is preliminary data.</text>
</comment>
<organism evidence="9 10">
    <name type="scientific">Silvibacterium bohemicum</name>
    <dbReference type="NCBI Taxonomy" id="1577686"/>
    <lineage>
        <taxon>Bacteria</taxon>
        <taxon>Pseudomonadati</taxon>
        <taxon>Acidobacteriota</taxon>
        <taxon>Terriglobia</taxon>
        <taxon>Terriglobales</taxon>
        <taxon>Acidobacteriaceae</taxon>
        <taxon>Silvibacterium</taxon>
    </lineage>
</organism>
<evidence type="ECO:0000256" key="6">
    <source>
        <dbReference type="ARBA" id="ARBA00023033"/>
    </source>
</evidence>
<dbReference type="GO" id="GO:0004497">
    <property type="term" value="F:monooxygenase activity"/>
    <property type="evidence" value="ECO:0007669"/>
    <property type="project" value="UniProtKB-KW"/>
</dbReference>